<dbReference type="SUPFAM" id="SSF52218">
    <property type="entry name" value="Flavoproteins"/>
    <property type="match status" value="1"/>
</dbReference>
<dbReference type="Gene3D" id="3.40.50.360">
    <property type="match status" value="1"/>
</dbReference>
<keyword evidence="5" id="KW-1185">Reference proteome</keyword>
<organism evidence="4 5">
    <name type="scientific">Iocasia fonsfrigidae</name>
    <dbReference type="NCBI Taxonomy" id="2682810"/>
    <lineage>
        <taxon>Bacteria</taxon>
        <taxon>Bacillati</taxon>
        <taxon>Bacillota</taxon>
        <taxon>Clostridia</taxon>
        <taxon>Halanaerobiales</taxon>
        <taxon>Halanaerobiaceae</taxon>
        <taxon>Iocasia</taxon>
    </lineage>
</organism>
<feature type="domain" description="NADPH-dependent FMN reductase-like" evidence="3">
    <location>
        <begin position="1"/>
        <end position="123"/>
    </location>
</feature>
<evidence type="ECO:0000313" key="5">
    <source>
        <dbReference type="Proteomes" id="UP000665020"/>
    </source>
</evidence>
<dbReference type="Proteomes" id="UP000665020">
    <property type="component" value="Chromosome"/>
</dbReference>
<dbReference type="PANTHER" id="PTHR43278">
    <property type="entry name" value="NAD(P)H-DEPENDENT FMN-CONTAINING OXIDOREDUCTASE YWQN-RELATED"/>
    <property type="match status" value="1"/>
</dbReference>
<dbReference type="InterPro" id="IPR029039">
    <property type="entry name" value="Flavoprotein-like_sf"/>
</dbReference>
<dbReference type="GO" id="GO:0016491">
    <property type="term" value="F:oxidoreductase activity"/>
    <property type="evidence" value="ECO:0007669"/>
    <property type="project" value="InterPro"/>
</dbReference>
<name>A0A8A7K9C0_9FIRM</name>
<protein>
    <recommendedName>
        <fullName evidence="3">NADPH-dependent FMN reductase-like domain-containing protein</fullName>
    </recommendedName>
</protein>
<dbReference type="EMBL" id="CP046640">
    <property type="protein sequence ID" value="QTL98061.1"/>
    <property type="molecule type" value="Genomic_DNA"/>
</dbReference>
<dbReference type="RefSeq" id="WP_230869644.1">
    <property type="nucleotide sequence ID" value="NZ_CP046640.1"/>
</dbReference>
<proteinExistence type="predicted"/>
<evidence type="ECO:0000259" key="3">
    <source>
        <dbReference type="Pfam" id="PF03358"/>
    </source>
</evidence>
<reference evidence="4" key="1">
    <citation type="submission" date="2019-12" db="EMBL/GenBank/DDBJ databases">
        <authorList>
            <person name="zhang j."/>
            <person name="sun C.M."/>
        </authorList>
    </citation>
    <scope>NUCLEOTIDE SEQUENCE</scope>
    <source>
        <strain evidence="4">NS-1</strain>
    </source>
</reference>
<sequence length="124" mass="13661">MNTLIISDSPRKEGNTETLLSFLEKELINHSISANFISLSGKNIKHCLHCDKCNEINSCIQDDDFNNIYKSVLRNKGLIIGSPVYVGAPTSLIMALIQRMTYVSFNNNETLSKKIGGLLAVAGE</sequence>
<keyword evidence="2" id="KW-0288">FMN</keyword>
<evidence type="ECO:0000313" key="4">
    <source>
        <dbReference type="EMBL" id="QTL98061.1"/>
    </source>
</evidence>
<gene>
    <name evidence="4" type="ORF">GM661_08775</name>
</gene>
<evidence type="ECO:0000256" key="2">
    <source>
        <dbReference type="ARBA" id="ARBA00022643"/>
    </source>
</evidence>
<dbReference type="PANTHER" id="PTHR43278:SF3">
    <property type="entry name" value="IRON-SULFUR FLAVOPROTEIN MJ0731"/>
    <property type="match status" value="1"/>
</dbReference>
<dbReference type="AlphaFoldDB" id="A0A8A7K9C0"/>
<accession>A0A8A7K9C0</accession>
<dbReference type="InterPro" id="IPR051796">
    <property type="entry name" value="ISF_SsuE-like"/>
</dbReference>
<dbReference type="InterPro" id="IPR005025">
    <property type="entry name" value="FMN_Rdtase-like_dom"/>
</dbReference>
<dbReference type="KEGG" id="ifn:GM661_08775"/>
<keyword evidence="1" id="KW-0285">Flavoprotein</keyword>
<evidence type="ECO:0000256" key="1">
    <source>
        <dbReference type="ARBA" id="ARBA00022630"/>
    </source>
</evidence>
<dbReference type="Pfam" id="PF03358">
    <property type="entry name" value="FMN_red"/>
    <property type="match status" value="1"/>
</dbReference>